<dbReference type="AlphaFoldDB" id="A0A4U5P273"/>
<evidence type="ECO:0000313" key="1">
    <source>
        <dbReference type="EMBL" id="TKR89761.1"/>
    </source>
</evidence>
<dbReference type="EMBL" id="AZBU02000003">
    <property type="protein sequence ID" value="TKR89761.1"/>
    <property type="molecule type" value="Genomic_DNA"/>
</dbReference>
<accession>A0A4U5P273</accession>
<protein>
    <submittedName>
        <fullName evidence="1">Uncharacterized protein</fullName>
    </submittedName>
</protein>
<reference evidence="1 2" key="2">
    <citation type="journal article" date="2019" name="G3 (Bethesda)">
        <title>Hybrid Assembly of the Genome of the Entomopathogenic Nematode Steinernema carpocapsae Identifies the X-Chromosome.</title>
        <authorList>
            <person name="Serra L."/>
            <person name="Macchietto M."/>
            <person name="Macias-Munoz A."/>
            <person name="McGill C.J."/>
            <person name="Rodriguez I.M."/>
            <person name="Rodriguez B."/>
            <person name="Murad R."/>
            <person name="Mortazavi A."/>
        </authorList>
    </citation>
    <scope>NUCLEOTIDE SEQUENCE [LARGE SCALE GENOMIC DNA]</scope>
    <source>
        <strain evidence="1 2">ALL</strain>
    </source>
</reference>
<reference evidence="1 2" key="1">
    <citation type="journal article" date="2015" name="Genome Biol.">
        <title>Comparative genomics of Steinernema reveals deeply conserved gene regulatory networks.</title>
        <authorList>
            <person name="Dillman A.R."/>
            <person name="Macchietto M."/>
            <person name="Porter C.F."/>
            <person name="Rogers A."/>
            <person name="Williams B."/>
            <person name="Antoshechkin I."/>
            <person name="Lee M.M."/>
            <person name="Goodwin Z."/>
            <person name="Lu X."/>
            <person name="Lewis E.E."/>
            <person name="Goodrich-Blair H."/>
            <person name="Stock S.P."/>
            <person name="Adams B.J."/>
            <person name="Sternberg P.W."/>
            <person name="Mortazavi A."/>
        </authorList>
    </citation>
    <scope>NUCLEOTIDE SEQUENCE [LARGE SCALE GENOMIC DNA]</scope>
    <source>
        <strain evidence="1 2">ALL</strain>
    </source>
</reference>
<name>A0A4U5P273_STECR</name>
<sequence length="86" mass="9426">MESIAKISILSRDLEIGSSTLNCVPGCACDTALDRIQYDGSCNNLKKYESDSNCLKGTTFNNSAQDCIRALCVKFNRVKPNCCSKH</sequence>
<dbReference type="Proteomes" id="UP000298663">
    <property type="component" value="Unassembled WGS sequence"/>
</dbReference>
<keyword evidence="2" id="KW-1185">Reference proteome</keyword>
<gene>
    <name evidence="1" type="ORF">L596_013814</name>
</gene>
<proteinExistence type="predicted"/>
<organism evidence="1 2">
    <name type="scientific">Steinernema carpocapsae</name>
    <name type="common">Entomopathogenic nematode</name>
    <dbReference type="NCBI Taxonomy" id="34508"/>
    <lineage>
        <taxon>Eukaryota</taxon>
        <taxon>Metazoa</taxon>
        <taxon>Ecdysozoa</taxon>
        <taxon>Nematoda</taxon>
        <taxon>Chromadorea</taxon>
        <taxon>Rhabditida</taxon>
        <taxon>Tylenchina</taxon>
        <taxon>Panagrolaimomorpha</taxon>
        <taxon>Strongyloidoidea</taxon>
        <taxon>Steinernematidae</taxon>
        <taxon>Steinernema</taxon>
    </lineage>
</organism>
<evidence type="ECO:0000313" key="2">
    <source>
        <dbReference type="Proteomes" id="UP000298663"/>
    </source>
</evidence>
<comment type="caution">
    <text evidence="1">The sequence shown here is derived from an EMBL/GenBank/DDBJ whole genome shotgun (WGS) entry which is preliminary data.</text>
</comment>